<dbReference type="AlphaFoldDB" id="A0A8X7SV21"/>
<reference evidence="2" key="1">
    <citation type="submission" date="2016-04" db="EMBL/GenBank/DDBJ databases">
        <authorList>
            <person name="Nguyen H.D."/>
            <person name="Samba Siva P."/>
            <person name="Cullis J."/>
            <person name="Levesque C.A."/>
            <person name="Hambleton S."/>
        </authorList>
    </citation>
    <scope>NUCLEOTIDE SEQUENCE</scope>
    <source>
        <strain evidence="2">DAOMC 236426</strain>
    </source>
</reference>
<gene>
    <name evidence="2" type="ORF">A4X06_0g5947</name>
</gene>
<evidence type="ECO:0000256" key="1">
    <source>
        <dbReference type="SAM" id="MobiDB-lite"/>
    </source>
</evidence>
<keyword evidence="3" id="KW-1185">Reference proteome</keyword>
<feature type="region of interest" description="Disordered" evidence="1">
    <location>
        <begin position="66"/>
        <end position="109"/>
    </location>
</feature>
<dbReference type="EMBL" id="LWDE02000791">
    <property type="protein sequence ID" value="KAE8244173.1"/>
    <property type="molecule type" value="Genomic_DNA"/>
</dbReference>
<evidence type="ECO:0000313" key="3">
    <source>
        <dbReference type="Proteomes" id="UP000077684"/>
    </source>
</evidence>
<comment type="caution">
    <text evidence="2">The sequence shown here is derived from an EMBL/GenBank/DDBJ whole genome shotgun (WGS) entry which is preliminary data.</text>
</comment>
<name>A0A8X7SV21_9BASI</name>
<feature type="compositionally biased region" description="Polar residues" evidence="1">
    <location>
        <begin position="1"/>
        <end position="11"/>
    </location>
</feature>
<accession>A0A8X7SV21</accession>
<protein>
    <submittedName>
        <fullName evidence="2">Uncharacterized protein</fullName>
    </submittedName>
</protein>
<feature type="compositionally biased region" description="Low complexity" evidence="1">
    <location>
        <begin position="31"/>
        <end position="41"/>
    </location>
</feature>
<proteinExistence type="predicted"/>
<sequence>MLGSAPSQYPSQEGDEVPLQIGGTRLASRLTDTSTASSACAGGSNRRRADRTTTADGLDLNLLNIDDDIDNDLDDDLDLGNDLEDDGNQGGGGGRAPGDQAANTAGKRGPRYAEECVADLDLHDFFPKAQELCHKHAISMTCVRQRLGFAVEGKGGQRPDAALDMVRAQ</sequence>
<feature type="compositionally biased region" description="Acidic residues" evidence="1">
    <location>
        <begin position="66"/>
        <end position="87"/>
    </location>
</feature>
<organism evidence="2 3">
    <name type="scientific">Tilletia controversa</name>
    <name type="common">dwarf bunt fungus</name>
    <dbReference type="NCBI Taxonomy" id="13291"/>
    <lineage>
        <taxon>Eukaryota</taxon>
        <taxon>Fungi</taxon>
        <taxon>Dikarya</taxon>
        <taxon>Basidiomycota</taxon>
        <taxon>Ustilaginomycotina</taxon>
        <taxon>Exobasidiomycetes</taxon>
        <taxon>Tilletiales</taxon>
        <taxon>Tilletiaceae</taxon>
        <taxon>Tilletia</taxon>
    </lineage>
</organism>
<dbReference type="Proteomes" id="UP000077684">
    <property type="component" value="Unassembled WGS sequence"/>
</dbReference>
<evidence type="ECO:0000313" key="2">
    <source>
        <dbReference type="EMBL" id="KAE8244173.1"/>
    </source>
</evidence>
<feature type="region of interest" description="Disordered" evidence="1">
    <location>
        <begin position="1"/>
        <end position="51"/>
    </location>
</feature>
<reference evidence="2" key="2">
    <citation type="journal article" date="2019" name="IMA Fungus">
        <title>Genome sequencing and comparison of five Tilletia species to identify candidate genes for the detection of regulated species infecting wheat.</title>
        <authorList>
            <person name="Nguyen H.D.T."/>
            <person name="Sultana T."/>
            <person name="Kesanakurti P."/>
            <person name="Hambleton S."/>
        </authorList>
    </citation>
    <scope>NUCLEOTIDE SEQUENCE</scope>
    <source>
        <strain evidence="2">DAOMC 236426</strain>
    </source>
</reference>